<dbReference type="EMBL" id="JAMSHJ010000005">
    <property type="protein sequence ID" value="KAI5407885.1"/>
    <property type="molecule type" value="Genomic_DNA"/>
</dbReference>
<evidence type="ECO:0000313" key="1">
    <source>
        <dbReference type="EMBL" id="KAI5407885.1"/>
    </source>
</evidence>
<accession>A0A9D5AJG9</accession>
<proteinExistence type="predicted"/>
<protein>
    <submittedName>
        <fullName evidence="1">Uncharacterized protein</fullName>
    </submittedName>
</protein>
<gene>
    <name evidence="1" type="ORF">KIW84_053938</name>
</gene>
<evidence type="ECO:0000313" key="2">
    <source>
        <dbReference type="Proteomes" id="UP001058974"/>
    </source>
</evidence>
<dbReference type="Proteomes" id="UP001058974">
    <property type="component" value="Chromosome 5"/>
</dbReference>
<name>A0A9D5AJG9_PEA</name>
<comment type="caution">
    <text evidence="1">The sequence shown here is derived from an EMBL/GenBank/DDBJ whole genome shotgun (WGS) entry which is preliminary data.</text>
</comment>
<dbReference type="Gramene" id="Psat05G0393800-T1">
    <property type="protein sequence ID" value="KAI5407885.1"/>
    <property type="gene ID" value="KIW84_053938"/>
</dbReference>
<sequence length="226" mass="26127">MRGVHFDDSEKGRMKWFDEGFDEGLGEVVDIGVDGEPITKPVANNEALSEPDKKICDERSCVVRFIVEDSLSKDFAFKVEMEFSSLKQFKDAKLEHNMEFCFQESFDKTMQTVHWLRWMSFKAQVFKEEYPDFEHIFCLRHLYANFKKKFGGGTLFRDLMMAAAKATYFEAHKSKMLMIKEGRPKGSVNNGTRDDDVLDIQPLSVDKSPIKPSESKPSDVKVFFDK</sequence>
<keyword evidence="2" id="KW-1185">Reference proteome</keyword>
<organism evidence="1 2">
    <name type="scientific">Pisum sativum</name>
    <name type="common">Garden pea</name>
    <name type="synonym">Lathyrus oleraceus</name>
    <dbReference type="NCBI Taxonomy" id="3888"/>
    <lineage>
        <taxon>Eukaryota</taxon>
        <taxon>Viridiplantae</taxon>
        <taxon>Streptophyta</taxon>
        <taxon>Embryophyta</taxon>
        <taxon>Tracheophyta</taxon>
        <taxon>Spermatophyta</taxon>
        <taxon>Magnoliopsida</taxon>
        <taxon>eudicotyledons</taxon>
        <taxon>Gunneridae</taxon>
        <taxon>Pentapetalae</taxon>
        <taxon>rosids</taxon>
        <taxon>fabids</taxon>
        <taxon>Fabales</taxon>
        <taxon>Fabaceae</taxon>
        <taxon>Papilionoideae</taxon>
        <taxon>50 kb inversion clade</taxon>
        <taxon>NPAAA clade</taxon>
        <taxon>Hologalegina</taxon>
        <taxon>IRL clade</taxon>
        <taxon>Fabeae</taxon>
        <taxon>Lathyrus</taxon>
    </lineage>
</organism>
<reference evidence="1 2" key="1">
    <citation type="journal article" date="2022" name="Nat. Genet.">
        <title>Improved pea reference genome and pan-genome highlight genomic features and evolutionary characteristics.</title>
        <authorList>
            <person name="Yang T."/>
            <person name="Liu R."/>
            <person name="Luo Y."/>
            <person name="Hu S."/>
            <person name="Wang D."/>
            <person name="Wang C."/>
            <person name="Pandey M.K."/>
            <person name="Ge S."/>
            <person name="Xu Q."/>
            <person name="Li N."/>
            <person name="Li G."/>
            <person name="Huang Y."/>
            <person name="Saxena R.K."/>
            <person name="Ji Y."/>
            <person name="Li M."/>
            <person name="Yan X."/>
            <person name="He Y."/>
            <person name="Liu Y."/>
            <person name="Wang X."/>
            <person name="Xiang C."/>
            <person name="Varshney R.K."/>
            <person name="Ding H."/>
            <person name="Gao S."/>
            <person name="Zong X."/>
        </authorList>
    </citation>
    <scope>NUCLEOTIDE SEQUENCE [LARGE SCALE GENOMIC DNA]</scope>
    <source>
        <strain evidence="1 2">cv. Zhongwan 6</strain>
    </source>
</reference>
<dbReference type="AlphaFoldDB" id="A0A9D5AJG9"/>